<gene>
    <name evidence="2" type="ORF">ACFPZI_18055</name>
</gene>
<evidence type="ECO:0000313" key="3">
    <source>
        <dbReference type="Proteomes" id="UP001596180"/>
    </source>
</evidence>
<accession>A0ABW1E0B4</accession>
<organism evidence="2 3">
    <name type="scientific">Streptomyces chlorus</name>
    <dbReference type="NCBI Taxonomy" id="887452"/>
    <lineage>
        <taxon>Bacteria</taxon>
        <taxon>Bacillati</taxon>
        <taxon>Actinomycetota</taxon>
        <taxon>Actinomycetes</taxon>
        <taxon>Kitasatosporales</taxon>
        <taxon>Streptomycetaceae</taxon>
        <taxon>Streptomyces</taxon>
    </lineage>
</organism>
<protein>
    <recommendedName>
        <fullName evidence="4">Integral membrane protein</fullName>
    </recommendedName>
</protein>
<keyword evidence="1" id="KW-0812">Transmembrane</keyword>
<dbReference type="RefSeq" id="WP_355897526.1">
    <property type="nucleotide sequence ID" value="NZ_JBHSOA010000037.1"/>
</dbReference>
<feature type="transmembrane region" description="Helical" evidence="1">
    <location>
        <begin position="67"/>
        <end position="91"/>
    </location>
</feature>
<feature type="transmembrane region" description="Helical" evidence="1">
    <location>
        <begin position="133"/>
        <end position="151"/>
    </location>
</feature>
<evidence type="ECO:0000256" key="1">
    <source>
        <dbReference type="SAM" id="Phobius"/>
    </source>
</evidence>
<evidence type="ECO:0000313" key="2">
    <source>
        <dbReference type="EMBL" id="MFC5853641.1"/>
    </source>
</evidence>
<dbReference type="Proteomes" id="UP001596180">
    <property type="component" value="Unassembled WGS sequence"/>
</dbReference>
<name>A0ABW1E0B4_9ACTN</name>
<reference evidence="3" key="1">
    <citation type="journal article" date="2019" name="Int. J. Syst. Evol. Microbiol.">
        <title>The Global Catalogue of Microorganisms (GCM) 10K type strain sequencing project: providing services to taxonomists for standard genome sequencing and annotation.</title>
        <authorList>
            <consortium name="The Broad Institute Genomics Platform"/>
            <consortium name="The Broad Institute Genome Sequencing Center for Infectious Disease"/>
            <person name="Wu L."/>
            <person name="Ma J."/>
        </authorList>
    </citation>
    <scope>NUCLEOTIDE SEQUENCE [LARGE SCALE GENOMIC DNA]</scope>
    <source>
        <strain evidence="3">JCM 10411</strain>
    </source>
</reference>
<sequence length="172" mass="18224">MDRGAGATERAEVPRTRVSAPWPRHLAAVHLSGLLLLCTFLVSPTWLLDAAYATAPGDATADAPFTLLFAVPLFCVALHLLAQIPAGLAGARPGRNRSSRVRYGYALLVVVPASLLLYLVLFGDSPGGVLPAWGDAVARLAIGLLGHMWVVRSSGGRPRDTRTAVTGFFRRG</sequence>
<proteinExistence type="predicted"/>
<keyword evidence="1" id="KW-1133">Transmembrane helix</keyword>
<keyword evidence="3" id="KW-1185">Reference proteome</keyword>
<comment type="caution">
    <text evidence="2">The sequence shown here is derived from an EMBL/GenBank/DDBJ whole genome shotgun (WGS) entry which is preliminary data.</text>
</comment>
<feature type="transmembrane region" description="Helical" evidence="1">
    <location>
        <begin position="103"/>
        <end position="121"/>
    </location>
</feature>
<evidence type="ECO:0008006" key="4">
    <source>
        <dbReference type="Google" id="ProtNLM"/>
    </source>
</evidence>
<keyword evidence="1" id="KW-0472">Membrane</keyword>
<dbReference type="EMBL" id="JBHSOA010000037">
    <property type="protein sequence ID" value="MFC5853641.1"/>
    <property type="molecule type" value="Genomic_DNA"/>
</dbReference>
<feature type="transmembrane region" description="Helical" evidence="1">
    <location>
        <begin position="25"/>
        <end position="47"/>
    </location>
</feature>